<proteinExistence type="predicted"/>
<organism evidence="1 2">
    <name type="scientific">Rotaria magnacalcarata</name>
    <dbReference type="NCBI Taxonomy" id="392030"/>
    <lineage>
        <taxon>Eukaryota</taxon>
        <taxon>Metazoa</taxon>
        <taxon>Spiralia</taxon>
        <taxon>Gnathifera</taxon>
        <taxon>Rotifera</taxon>
        <taxon>Eurotatoria</taxon>
        <taxon>Bdelloidea</taxon>
        <taxon>Philodinida</taxon>
        <taxon>Philodinidae</taxon>
        <taxon>Rotaria</taxon>
    </lineage>
</organism>
<comment type="caution">
    <text evidence="1">The sequence shown here is derived from an EMBL/GenBank/DDBJ whole genome shotgun (WGS) entry which is preliminary data.</text>
</comment>
<reference evidence="1" key="1">
    <citation type="submission" date="2021-02" db="EMBL/GenBank/DDBJ databases">
        <authorList>
            <person name="Nowell W R."/>
        </authorList>
    </citation>
    <scope>NUCLEOTIDE SEQUENCE</scope>
</reference>
<dbReference type="AlphaFoldDB" id="A0A8S3EDP6"/>
<evidence type="ECO:0000313" key="2">
    <source>
        <dbReference type="Proteomes" id="UP000681720"/>
    </source>
</evidence>
<dbReference type="EMBL" id="CAJOBJ010227616">
    <property type="protein sequence ID" value="CAF5047430.1"/>
    <property type="molecule type" value="Genomic_DNA"/>
</dbReference>
<evidence type="ECO:0000313" key="1">
    <source>
        <dbReference type="EMBL" id="CAF5047430.1"/>
    </source>
</evidence>
<sequence>MDTDVGIIEQRVEINAQTEIKSNTETIMIPIERCTKSH</sequence>
<feature type="non-terminal residue" evidence="1">
    <location>
        <position position="38"/>
    </location>
</feature>
<name>A0A8S3EDP6_9BILA</name>
<accession>A0A8S3EDP6</accession>
<gene>
    <name evidence="1" type="ORF">GIL414_LOCUS59764</name>
</gene>
<protein>
    <submittedName>
        <fullName evidence="1">Uncharacterized protein</fullName>
    </submittedName>
</protein>
<dbReference type="Proteomes" id="UP000681720">
    <property type="component" value="Unassembled WGS sequence"/>
</dbReference>
<feature type="non-terminal residue" evidence="1">
    <location>
        <position position="1"/>
    </location>
</feature>